<name>A0A7J0FD60_9ERIC</name>
<dbReference type="Proteomes" id="UP000585474">
    <property type="component" value="Unassembled WGS sequence"/>
</dbReference>
<keyword evidence="1" id="KW-0812">Transmembrane</keyword>
<gene>
    <name evidence="2" type="ORF">Acr_11g0009110</name>
</gene>
<sequence>MWRFGIYVALGGVVFGAGIAILAAFWVIQRRRKEEISGKMGDLELQQLGLSVRTTSEKVSFDHGSPGTLDGPIFVAKVELGLFQDATCW</sequence>
<accession>A0A7J0FD60</accession>
<proteinExistence type="predicted"/>
<comment type="caution">
    <text evidence="2">The sequence shown here is derived from an EMBL/GenBank/DDBJ whole genome shotgun (WGS) entry which is preliminary data.</text>
</comment>
<evidence type="ECO:0000256" key="1">
    <source>
        <dbReference type="SAM" id="Phobius"/>
    </source>
</evidence>
<keyword evidence="1" id="KW-0472">Membrane</keyword>
<protein>
    <submittedName>
        <fullName evidence="2">Uncharacterized protein</fullName>
    </submittedName>
</protein>
<organism evidence="2 3">
    <name type="scientific">Actinidia rufa</name>
    <dbReference type="NCBI Taxonomy" id="165716"/>
    <lineage>
        <taxon>Eukaryota</taxon>
        <taxon>Viridiplantae</taxon>
        <taxon>Streptophyta</taxon>
        <taxon>Embryophyta</taxon>
        <taxon>Tracheophyta</taxon>
        <taxon>Spermatophyta</taxon>
        <taxon>Magnoliopsida</taxon>
        <taxon>eudicotyledons</taxon>
        <taxon>Gunneridae</taxon>
        <taxon>Pentapetalae</taxon>
        <taxon>asterids</taxon>
        <taxon>Ericales</taxon>
        <taxon>Actinidiaceae</taxon>
        <taxon>Actinidia</taxon>
    </lineage>
</organism>
<feature type="transmembrane region" description="Helical" evidence="1">
    <location>
        <begin position="6"/>
        <end position="28"/>
    </location>
</feature>
<reference evidence="2 3" key="1">
    <citation type="submission" date="2019-07" db="EMBL/GenBank/DDBJ databases">
        <title>De Novo Assembly of kiwifruit Actinidia rufa.</title>
        <authorList>
            <person name="Sugita-Konishi S."/>
            <person name="Sato K."/>
            <person name="Mori E."/>
            <person name="Abe Y."/>
            <person name="Kisaki G."/>
            <person name="Hamano K."/>
            <person name="Suezawa K."/>
            <person name="Otani M."/>
            <person name="Fukuda T."/>
            <person name="Manabe T."/>
            <person name="Gomi K."/>
            <person name="Tabuchi M."/>
            <person name="Akimitsu K."/>
            <person name="Kataoka I."/>
        </authorList>
    </citation>
    <scope>NUCLEOTIDE SEQUENCE [LARGE SCALE GENOMIC DNA]</scope>
    <source>
        <strain evidence="3">cv. Fuchu</strain>
    </source>
</reference>
<evidence type="ECO:0000313" key="2">
    <source>
        <dbReference type="EMBL" id="GFY96605.1"/>
    </source>
</evidence>
<evidence type="ECO:0000313" key="3">
    <source>
        <dbReference type="Proteomes" id="UP000585474"/>
    </source>
</evidence>
<dbReference type="EMBL" id="BJWL01000011">
    <property type="protein sequence ID" value="GFY96605.1"/>
    <property type="molecule type" value="Genomic_DNA"/>
</dbReference>
<keyword evidence="3" id="KW-1185">Reference proteome</keyword>
<dbReference type="AlphaFoldDB" id="A0A7J0FD60"/>
<keyword evidence="1" id="KW-1133">Transmembrane helix</keyword>